<organism evidence="6 7">
    <name type="scientific">Thioalkalicoccus limnaeus</name>
    <dbReference type="NCBI Taxonomy" id="120681"/>
    <lineage>
        <taxon>Bacteria</taxon>
        <taxon>Pseudomonadati</taxon>
        <taxon>Pseudomonadota</taxon>
        <taxon>Gammaproteobacteria</taxon>
        <taxon>Chromatiales</taxon>
        <taxon>Chromatiaceae</taxon>
        <taxon>Thioalkalicoccus</taxon>
    </lineage>
</organism>
<dbReference type="Proteomes" id="UP001564408">
    <property type="component" value="Unassembled WGS sequence"/>
</dbReference>
<dbReference type="Pfam" id="PF00005">
    <property type="entry name" value="ABC_tran"/>
    <property type="match status" value="1"/>
</dbReference>
<keyword evidence="7" id="KW-1185">Reference proteome</keyword>
<proteinExistence type="inferred from homology"/>
<evidence type="ECO:0000256" key="4">
    <source>
        <dbReference type="ARBA" id="ARBA00022840"/>
    </source>
</evidence>
<dbReference type="GO" id="GO:0005524">
    <property type="term" value="F:ATP binding"/>
    <property type="evidence" value="ECO:0007669"/>
    <property type="project" value="UniProtKB-KW"/>
</dbReference>
<name>A0ABV4BBN3_9GAMM</name>
<gene>
    <name evidence="6" type="ORF">ABC977_05135</name>
</gene>
<dbReference type="InterPro" id="IPR027417">
    <property type="entry name" value="P-loop_NTPase"/>
</dbReference>
<evidence type="ECO:0000256" key="2">
    <source>
        <dbReference type="ARBA" id="ARBA00022448"/>
    </source>
</evidence>
<dbReference type="PANTHER" id="PTHR43335:SF4">
    <property type="entry name" value="ABC TRANSPORTER, ATP-BINDING PROTEIN"/>
    <property type="match status" value="1"/>
</dbReference>
<dbReference type="Gene3D" id="3.40.50.300">
    <property type="entry name" value="P-loop containing nucleotide triphosphate hydrolases"/>
    <property type="match status" value="1"/>
</dbReference>
<evidence type="ECO:0000313" key="7">
    <source>
        <dbReference type="Proteomes" id="UP001564408"/>
    </source>
</evidence>
<dbReference type="EMBL" id="JBDKXB010000004">
    <property type="protein sequence ID" value="MEY6431791.1"/>
    <property type="molecule type" value="Genomic_DNA"/>
</dbReference>
<evidence type="ECO:0000259" key="5">
    <source>
        <dbReference type="PROSITE" id="PS50893"/>
    </source>
</evidence>
<dbReference type="InterPro" id="IPR003439">
    <property type="entry name" value="ABC_transporter-like_ATP-bd"/>
</dbReference>
<dbReference type="InterPro" id="IPR003593">
    <property type="entry name" value="AAA+_ATPase"/>
</dbReference>
<comment type="similarity">
    <text evidence="1">Belongs to the ABC transporter superfamily.</text>
</comment>
<dbReference type="PROSITE" id="PS50893">
    <property type="entry name" value="ABC_TRANSPORTER_2"/>
    <property type="match status" value="1"/>
</dbReference>
<reference evidence="6 7" key="1">
    <citation type="submission" date="2024-05" db="EMBL/GenBank/DDBJ databases">
        <title>Genome Sequence and Characterization of the New Strain Purple Sulfur Bacterium of Genus Thioalkalicoccus.</title>
        <authorList>
            <person name="Bryantseva I.A."/>
            <person name="Kyndt J.A."/>
            <person name="Imhoff J.F."/>
        </authorList>
    </citation>
    <scope>NUCLEOTIDE SEQUENCE [LARGE SCALE GENOMIC DNA]</scope>
    <source>
        <strain evidence="6 7">Um2</strain>
    </source>
</reference>
<comment type="caution">
    <text evidence="6">The sequence shown here is derived from an EMBL/GenBank/DDBJ whole genome shotgun (WGS) entry which is preliminary data.</text>
</comment>
<evidence type="ECO:0000313" key="6">
    <source>
        <dbReference type="EMBL" id="MEY6431791.1"/>
    </source>
</evidence>
<evidence type="ECO:0000256" key="1">
    <source>
        <dbReference type="ARBA" id="ARBA00005417"/>
    </source>
</evidence>
<keyword evidence="4 6" id="KW-0067">ATP-binding</keyword>
<feature type="domain" description="ABC transporter" evidence="5">
    <location>
        <begin position="6"/>
        <end position="235"/>
    </location>
</feature>
<dbReference type="CDD" id="cd03230">
    <property type="entry name" value="ABC_DR_subfamily_A"/>
    <property type="match status" value="1"/>
</dbReference>
<dbReference type="RefSeq" id="WP_369666173.1">
    <property type="nucleotide sequence ID" value="NZ_JBDKXB010000004.1"/>
</dbReference>
<sequence length="309" mass="33335">MMDEVIRVEQLARDYRGRPALADVSFALARGVVLGLLGANGAGKTTCLQILSGNLAPSAGRVTILGQDLLRAPLAARRHIGYLPERPPLHLDMRVDEYLTYCARLRRMPRAAVAPALARVKRRCGLEGVGGRLLGRLSKGYRQRTGLAQAILHEPALVLLDEPTDGLDPVQIREVRDLIRDLGANHTLVLSSHQLPEVQAVCDQVLILKQGRVVHAGRLGDTAPDGRWYRVGVAPDPGGSALEPLPAVACAELDPAGGYRVRLQTGVEPAELVRQIVGAGWGLHELTPERTDLEQVFLASMGREAGDQA</sequence>
<keyword evidence="2" id="KW-0813">Transport</keyword>
<dbReference type="SMART" id="SM00382">
    <property type="entry name" value="AAA"/>
    <property type="match status" value="1"/>
</dbReference>
<dbReference type="SUPFAM" id="SSF52540">
    <property type="entry name" value="P-loop containing nucleoside triphosphate hydrolases"/>
    <property type="match status" value="1"/>
</dbReference>
<accession>A0ABV4BBN3</accession>
<dbReference type="PANTHER" id="PTHR43335">
    <property type="entry name" value="ABC TRANSPORTER, ATP-BINDING PROTEIN"/>
    <property type="match status" value="1"/>
</dbReference>
<protein>
    <submittedName>
        <fullName evidence="6">ABC transporter ATP-binding protein</fullName>
    </submittedName>
</protein>
<evidence type="ECO:0000256" key="3">
    <source>
        <dbReference type="ARBA" id="ARBA00022741"/>
    </source>
</evidence>
<keyword evidence="3" id="KW-0547">Nucleotide-binding</keyword>